<evidence type="ECO:0000256" key="12">
    <source>
        <dbReference type="ARBA" id="ARBA00022842"/>
    </source>
</evidence>
<dbReference type="OrthoDB" id="9802824at2"/>
<evidence type="ECO:0000256" key="8">
    <source>
        <dbReference type="ARBA" id="ARBA00022679"/>
    </source>
</evidence>
<evidence type="ECO:0000256" key="5">
    <source>
        <dbReference type="ARBA" id="ARBA00011895"/>
    </source>
</evidence>
<evidence type="ECO:0000256" key="13">
    <source>
        <dbReference type="ARBA" id="ARBA00048811"/>
    </source>
</evidence>
<evidence type="ECO:0000256" key="6">
    <source>
        <dbReference type="ARBA" id="ARBA00022490"/>
    </source>
</evidence>
<comment type="catalytic activity">
    <reaction evidence="14">
        <text>IMP + diphosphate = hypoxanthine + 5-phospho-alpha-D-ribose 1-diphosphate</text>
        <dbReference type="Rhea" id="RHEA:17973"/>
        <dbReference type="ChEBI" id="CHEBI:17368"/>
        <dbReference type="ChEBI" id="CHEBI:33019"/>
        <dbReference type="ChEBI" id="CHEBI:58017"/>
        <dbReference type="ChEBI" id="CHEBI:58053"/>
        <dbReference type="EC" id="2.4.2.8"/>
    </reaction>
    <physiologicalReaction direction="right-to-left" evidence="14">
        <dbReference type="Rhea" id="RHEA:17975"/>
    </physiologicalReaction>
</comment>
<evidence type="ECO:0000256" key="7">
    <source>
        <dbReference type="ARBA" id="ARBA00022676"/>
    </source>
</evidence>
<dbReference type="NCBIfam" id="TIGR01203">
    <property type="entry name" value="HGPRTase"/>
    <property type="match status" value="1"/>
</dbReference>
<dbReference type="SUPFAM" id="SSF53271">
    <property type="entry name" value="PRTase-like"/>
    <property type="match status" value="1"/>
</dbReference>
<dbReference type="STRING" id="1162668.LFE_0643"/>
<evidence type="ECO:0000256" key="2">
    <source>
        <dbReference type="ARBA" id="ARBA00004496"/>
    </source>
</evidence>
<dbReference type="AlphaFoldDB" id="I0IM59"/>
<dbReference type="GO" id="GO:0032263">
    <property type="term" value="P:GMP salvage"/>
    <property type="evidence" value="ECO:0007669"/>
    <property type="project" value="TreeGrafter"/>
</dbReference>
<name>I0IM59_LEPFC</name>
<dbReference type="GO" id="GO:0005829">
    <property type="term" value="C:cytosol"/>
    <property type="evidence" value="ECO:0007669"/>
    <property type="project" value="TreeGrafter"/>
</dbReference>
<evidence type="ECO:0000256" key="1">
    <source>
        <dbReference type="ARBA" id="ARBA00001946"/>
    </source>
</evidence>
<dbReference type="KEGG" id="lfc:LFE_0643"/>
<dbReference type="GO" id="GO:0000166">
    <property type="term" value="F:nucleotide binding"/>
    <property type="evidence" value="ECO:0007669"/>
    <property type="project" value="UniProtKB-KW"/>
</dbReference>
<keyword evidence="18" id="KW-1185">Reference proteome</keyword>
<dbReference type="EMBL" id="AP012342">
    <property type="protein sequence ID" value="BAM06358.1"/>
    <property type="molecule type" value="Genomic_DNA"/>
</dbReference>
<dbReference type="EC" id="2.4.2.8" evidence="5 15"/>
<sequence length="172" mass="18821">MEKIFGKPLITHDEIVHRIRELGIQITADYAQKNLILIGVLKGAYAFVADLSRAIGLPAGIDFIMTSTNAHGEKTISTPTMDLRSADVLVIEDIIDSGVTARVILEQLTKLGAESVKICALLDKPAGRKLDITADYIGFSVPNRFVIGYGLDYKNKYRTLPYIAVLDERAGS</sequence>
<dbReference type="InterPro" id="IPR029057">
    <property type="entry name" value="PRTase-like"/>
</dbReference>
<evidence type="ECO:0000313" key="17">
    <source>
        <dbReference type="EMBL" id="BAM06358.1"/>
    </source>
</evidence>
<comment type="catalytic activity">
    <reaction evidence="13">
        <text>GMP + diphosphate = guanine + 5-phospho-alpha-D-ribose 1-diphosphate</text>
        <dbReference type="Rhea" id="RHEA:25424"/>
        <dbReference type="ChEBI" id="CHEBI:16235"/>
        <dbReference type="ChEBI" id="CHEBI:33019"/>
        <dbReference type="ChEBI" id="CHEBI:58017"/>
        <dbReference type="ChEBI" id="CHEBI:58115"/>
        <dbReference type="EC" id="2.4.2.8"/>
    </reaction>
    <physiologicalReaction direction="right-to-left" evidence="13">
        <dbReference type="Rhea" id="RHEA:25426"/>
    </physiologicalReaction>
</comment>
<gene>
    <name evidence="17" type="ordered locus">LFE_0643</name>
</gene>
<comment type="similarity">
    <text evidence="4 15">Belongs to the purine/pyrimidine phosphoribosyltransferase family.</text>
</comment>
<dbReference type="GO" id="GO:0006166">
    <property type="term" value="P:purine ribonucleoside salvage"/>
    <property type="evidence" value="ECO:0007669"/>
    <property type="project" value="UniProtKB-KW"/>
</dbReference>
<feature type="domain" description="Phosphoribosyltransferase" evidence="16">
    <location>
        <begin position="13"/>
        <end position="154"/>
    </location>
</feature>
<dbReference type="InterPro" id="IPR050408">
    <property type="entry name" value="HGPRT"/>
</dbReference>
<dbReference type="HOGENOM" id="CLU_073615_0_1_0"/>
<accession>I0IM59</accession>
<evidence type="ECO:0000256" key="11">
    <source>
        <dbReference type="ARBA" id="ARBA00022741"/>
    </source>
</evidence>
<keyword evidence="10 15" id="KW-0660">Purine salvage</keyword>
<dbReference type="InterPro" id="IPR005904">
    <property type="entry name" value="Hxn_phspho_trans"/>
</dbReference>
<comment type="cofactor">
    <cofactor evidence="1 15">
        <name>Mg(2+)</name>
        <dbReference type="ChEBI" id="CHEBI:18420"/>
    </cofactor>
</comment>
<evidence type="ECO:0000256" key="15">
    <source>
        <dbReference type="RuleBase" id="RU364099"/>
    </source>
</evidence>
<evidence type="ECO:0000256" key="9">
    <source>
        <dbReference type="ARBA" id="ARBA00022723"/>
    </source>
</evidence>
<protein>
    <recommendedName>
        <fullName evidence="5 15">Hypoxanthine phosphoribosyltransferase</fullName>
        <ecNumber evidence="5 15">2.4.2.8</ecNumber>
    </recommendedName>
</protein>
<dbReference type="CDD" id="cd06223">
    <property type="entry name" value="PRTases_typeI"/>
    <property type="match status" value="1"/>
</dbReference>
<keyword evidence="9 15" id="KW-0479">Metal-binding</keyword>
<proteinExistence type="inferred from homology"/>
<keyword evidence="12 15" id="KW-0460">Magnesium</keyword>
<evidence type="ECO:0000256" key="4">
    <source>
        <dbReference type="ARBA" id="ARBA00008391"/>
    </source>
</evidence>
<organism evidence="17 18">
    <name type="scientific">Leptospirillum ferrooxidans (strain C2-3)</name>
    <dbReference type="NCBI Taxonomy" id="1162668"/>
    <lineage>
        <taxon>Bacteria</taxon>
        <taxon>Pseudomonadati</taxon>
        <taxon>Nitrospirota</taxon>
        <taxon>Nitrospiria</taxon>
        <taxon>Nitrospirales</taxon>
        <taxon>Nitrospiraceae</taxon>
        <taxon>Leptospirillum</taxon>
    </lineage>
</organism>
<comment type="subcellular location">
    <subcellularLocation>
        <location evidence="2 15">Cytoplasm</location>
    </subcellularLocation>
</comment>
<keyword evidence="8 15" id="KW-0808">Transferase</keyword>
<evidence type="ECO:0000256" key="14">
    <source>
        <dbReference type="ARBA" id="ARBA00049402"/>
    </source>
</evidence>
<dbReference type="GO" id="GO:0052657">
    <property type="term" value="F:guanine phosphoribosyltransferase activity"/>
    <property type="evidence" value="ECO:0007669"/>
    <property type="project" value="RHEA"/>
</dbReference>
<dbReference type="PANTHER" id="PTHR43340:SF1">
    <property type="entry name" value="HYPOXANTHINE PHOSPHORIBOSYLTRANSFERASE"/>
    <property type="match status" value="1"/>
</dbReference>
<dbReference type="PATRIC" id="fig|1162668.3.peg.749"/>
<evidence type="ECO:0000313" key="18">
    <source>
        <dbReference type="Proteomes" id="UP000007382"/>
    </source>
</evidence>
<dbReference type="PANTHER" id="PTHR43340">
    <property type="entry name" value="HYPOXANTHINE-GUANINE PHOSPHORIBOSYLTRANSFERASE"/>
    <property type="match status" value="1"/>
</dbReference>
<dbReference type="InterPro" id="IPR000836">
    <property type="entry name" value="PRTase_dom"/>
</dbReference>
<keyword evidence="7 15" id="KW-0328">Glycosyltransferase</keyword>
<reference evidence="18" key="2">
    <citation type="submission" date="2012-03" db="EMBL/GenBank/DDBJ databases">
        <title>The complete genome sequence of the pioneer microbe on fresh volcanic deposit, Leptospirillum ferrooxidans strain C2-3.</title>
        <authorList>
            <person name="Fujimura R."/>
            <person name="Sato Y."/>
            <person name="Nishizawa T."/>
            <person name="Nanba K."/>
            <person name="Oshima K."/>
            <person name="Hattori M."/>
            <person name="Kamijo T."/>
            <person name="Ohta H."/>
        </authorList>
    </citation>
    <scope>NUCLEOTIDE SEQUENCE [LARGE SCALE GENOMIC DNA]</scope>
    <source>
        <strain evidence="18">C2-3</strain>
    </source>
</reference>
<reference evidence="17 18" key="1">
    <citation type="journal article" date="2012" name="J. Bacteriol.">
        <title>Complete Genome Sequence of Leptospirillum ferrooxidans Strain C2-3, Isolated from a Fresh Volcanic Ash Deposit on the Island of Miyake, Japan.</title>
        <authorList>
            <person name="Fujimura R."/>
            <person name="Sato Y."/>
            <person name="Nishizawa T."/>
            <person name="Oshima K."/>
            <person name="Kim S.-W."/>
            <person name="Hattori M."/>
            <person name="Kamijo T."/>
            <person name="Ohta H."/>
        </authorList>
    </citation>
    <scope>NUCLEOTIDE SEQUENCE [LARGE SCALE GENOMIC DNA]</scope>
    <source>
        <strain evidence="17 18">C2-3</strain>
    </source>
</reference>
<dbReference type="GO" id="GO:0000287">
    <property type="term" value="F:magnesium ion binding"/>
    <property type="evidence" value="ECO:0007669"/>
    <property type="project" value="TreeGrafter"/>
</dbReference>
<dbReference type="Gene3D" id="3.40.50.2020">
    <property type="match status" value="1"/>
</dbReference>
<dbReference type="GO" id="GO:0006178">
    <property type="term" value="P:guanine salvage"/>
    <property type="evidence" value="ECO:0007669"/>
    <property type="project" value="TreeGrafter"/>
</dbReference>
<dbReference type="eggNOG" id="COG0634">
    <property type="taxonomic scope" value="Bacteria"/>
</dbReference>
<dbReference type="UniPathway" id="UPA00591">
    <property type="reaction ID" value="UER00648"/>
</dbReference>
<keyword evidence="6 15" id="KW-0963">Cytoplasm</keyword>
<dbReference type="GO" id="GO:0046100">
    <property type="term" value="P:hypoxanthine metabolic process"/>
    <property type="evidence" value="ECO:0007669"/>
    <property type="project" value="TreeGrafter"/>
</dbReference>
<dbReference type="Pfam" id="PF00156">
    <property type="entry name" value="Pribosyltran"/>
    <property type="match status" value="1"/>
</dbReference>
<evidence type="ECO:0000259" key="16">
    <source>
        <dbReference type="Pfam" id="PF00156"/>
    </source>
</evidence>
<dbReference type="GO" id="GO:0032264">
    <property type="term" value="P:IMP salvage"/>
    <property type="evidence" value="ECO:0007669"/>
    <property type="project" value="UniProtKB-UniPathway"/>
</dbReference>
<dbReference type="RefSeq" id="WP_014448850.1">
    <property type="nucleotide sequence ID" value="NC_017094.1"/>
</dbReference>
<keyword evidence="11 15" id="KW-0547">Nucleotide-binding</keyword>
<evidence type="ECO:0000256" key="10">
    <source>
        <dbReference type="ARBA" id="ARBA00022726"/>
    </source>
</evidence>
<dbReference type="Proteomes" id="UP000007382">
    <property type="component" value="Chromosome"/>
</dbReference>
<dbReference type="GO" id="GO:0004422">
    <property type="term" value="F:hypoxanthine phosphoribosyltransferase activity"/>
    <property type="evidence" value="ECO:0007669"/>
    <property type="project" value="InterPro"/>
</dbReference>
<comment type="pathway">
    <text evidence="3 15">Purine metabolism; IMP biosynthesis via salvage pathway; IMP from hypoxanthine: step 1/1.</text>
</comment>
<evidence type="ECO:0000256" key="3">
    <source>
        <dbReference type="ARBA" id="ARBA00004669"/>
    </source>
</evidence>